<proteinExistence type="predicted"/>
<sequence>MLQLEQSWDDPEHMQTSASTYHRFTVEASYTYHSGHNLSCMLSTLELTNNKW</sequence>
<reference evidence="2" key="1">
    <citation type="submission" date="2014-12" db="EMBL/GenBank/DDBJ databases">
        <title>Insight into the proteome of Arion vulgaris.</title>
        <authorList>
            <person name="Aradska J."/>
            <person name="Bulat T."/>
            <person name="Smidak R."/>
            <person name="Sarate P."/>
            <person name="Gangsoo J."/>
            <person name="Sialana F."/>
            <person name="Bilban M."/>
            <person name="Lubec G."/>
        </authorList>
    </citation>
    <scope>NUCLEOTIDE SEQUENCE</scope>
    <source>
        <tissue evidence="2">Skin</tissue>
    </source>
</reference>
<dbReference type="EMBL" id="HACG01041233">
    <property type="protein sequence ID" value="CEK88098.1"/>
    <property type="molecule type" value="Transcribed_RNA"/>
</dbReference>
<gene>
    <name evidence="2" type="primary">ORF163214</name>
    <name evidence="1" type="synonym">ORF163205</name>
</gene>
<evidence type="ECO:0000313" key="2">
    <source>
        <dbReference type="EMBL" id="CEK88101.1"/>
    </source>
</evidence>
<name>A0A0B7B727_9EUPU</name>
<accession>A0A0B7B727</accession>
<evidence type="ECO:0000313" key="1">
    <source>
        <dbReference type="EMBL" id="CEK88098.1"/>
    </source>
</evidence>
<dbReference type="EMBL" id="HACG01041236">
    <property type="protein sequence ID" value="CEK88101.1"/>
    <property type="molecule type" value="Transcribed_RNA"/>
</dbReference>
<dbReference type="AlphaFoldDB" id="A0A0B7B727"/>
<protein>
    <submittedName>
        <fullName evidence="2">Uncharacterized protein</fullName>
    </submittedName>
</protein>
<organism evidence="2">
    <name type="scientific">Arion vulgaris</name>
    <dbReference type="NCBI Taxonomy" id="1028688"/>
    <lineage>
        <taxon>Eukaryota</taxon>
        <taxon>Metazoa</taxon>
        <taxon>Spiralia</taxon>
        <taxon>Lophotrochozoa</taxon>
        <taxon>Mollusca</taxon>
        <taxon>Gastropoda</taxon>
        <taxon>Heterobranchia</taxon>
        <taxon>Euthyneura</taxon>
        <taxon>Panpulmonata</taxon>
        <taxon>Eupulmonata</taxon>
        <taxon>Stylommatophora</taxon>
        <taxon>Helicina</taxon>
        <taxon>Arionoidea</taxon>
        <taxon>Arionidae</taxon>
        <taxon>Arion</taxon>
    </lineage>
</organism>